<evidence type="ECO:0000259" key="13">
    <source>
        <dbReference type="Pfam" id="PF18266"/>
    </source>
</evidence>
<evidence type="ECO:0000256" key="10">
    <source>
        <dbReference type="SAM" id="MobiDB-lite"/>
    </source>
</evidence>
<dbReference type="PANTHER" id="PTHR21092">
    <property type="entry name" value="NICASTRIN"/>
    <property type="match status" value="1"/>
</dbReference>
<dbReference type="GO" id="GO:0005886">
    <property type="term" value="C:plasma membrane"/>
    <property type="evidence" value="ECO:0007669"/>
    <property type="project" value="TreeGrafter"/>
</dbReference>
<evidence type="ECO:0000313" key="15">
    <source>
        <dbReference type="EMBL" id="KAK2573618.1"/>
    </source>
</evidence>
<feature type="region of interest" description="Disordered" evidence="10">
    <location>
        <begin position="381"/>
        <end position="404"/>
    </location>
</feature>
<proteinExistence type="inferred from homology"/>
<reference evidence="15" key="1">
    <citation type="journal article" date="2023" name="G3 (Bethesda)">
        <title>Whole genome assembly and annotation of the endangered Caribbean coral Acropora cervicornis.</title>
        <authorList>
            <person name="Selwyn J.D."/>
            <person name="Vollmer S.V."/>
        </authorList>
    </citation>
    <scope>NUCLEOTIDE SEQUENCE</scope>
    <source>
        <strain evidence="15">K2</strain>
    </source>
</reference>
<comment type="similarity">
    <text evidence="2">Belongs to the nicastrin family.</text>
</comment>
<feature type="domain" description="Nicastrin small lobe" evidence="13">
    <location>
        <begin position="39"/>
        <end position="209"/>
    </location>
</feature>
<keyword evidence="7 11" id="KW-1133">Transmembrane helix</keyword>
<dbReference type="Pfam" id="PF05450">
    <property type="entry name" value="Nicastrin"/>
    <property type="match status" value="1"/>
</dbReference>
<dbReference type="GO" id="GO:0016485">
    <property type="term" value="P:protein processing"/>
    <property type="evidence" value="ECO:0007669"/>
    <property type="project" value="InterPro"/>
</dbReference>
<dbReference type="InterPro" id="IPR041084">
    <property type="entry name" value="Ncstrn_small"/>
</dbReference>
<keyword evidence="6" id="KW-0914">Notch signaling pathway</keyword>
<feature type="transmembrane region" description="Helical" evidence="11">
    <location>
        <begin position="642"/>
        <end position="668"/>
    </location>
</feature>
<evidence type="ECO:0000313" key="16">
    <source>
        <dbReference type="Proteomes" id="UP001249851"/>
    </source>
</evidence>
<reference evidence="15" key="2">
    <citation type="journal article" date="2023" name="Science">
        <title>Genomic signatures of disease resistance in endangered staghorn corals.</title>
        <authorList>
            <person name="Vollmer S.V."/>
            <person name="Selwyn J.D."/>
            <person name="Despard B.A."/>
            <person name="Roesel C.L."/>
        </authorList>
    </citation>
    <scope>NUCLEOTIDE SEQUENCE</scope>
    <source>
        <strain evidence="15">K2</strain>
    </source>
</reference>
<evidence type="ECO:0000259" key="14">
    <source>
        <dbReference type="Pfam" id="PF25810"/>
    </source>
</evidence>
<dbReference type="GO" id="GO:0007219">
    <property type="term" value="P:Notch signaling pathway"/>
    <property type="evidence" value="ECO:0007669"/>
    <property type="project" value="UniProtKB-KW"/>
</dbReference>
<feature type="signal peptide" evidence="12">
    <location>
        <begin position="1"/>
        <end position="23"/>
    </location>
</feature>
<feature type="transmembrane region" description="Helical" evidence="11">
    <location>
        <begin position="680"/>
        <end position="699"/>
    </location>
</feature>
<sequence>MAAKFGVLMVYLIFSSFHAAGNGDKVAQKIYEDLTGIIPCVVLTNATSQIGCTSSINGHVGVLHYVQNSSDVDWIIKKGKHAPYVPLFASDQFDEELMRKLVKHKKISGALVIAVPFGKYRKTPQSGFSPDYECPNNGFGAYSDNSKFQNCKKVKWNKGGNGMSFKYYNIPIFALNKEKEVDDLVKKHNSQDEAQYPLCGVQLKDFMYAAKDTPTCMRKTYMPGPTRNDFCQPLGDQNVWGSLYPIKAPLNDSEVVVLATKMDSSSFFHDLSPGVDNDGTGIIVALAAARVLGAMKRNGSIPAPKNPIVFIFFQGESWDYIGSSRMVYDMEHNDFPSDDQTWKVGNESKESFKMKTSNIKYFIELNQLGLLDDEGSLWAHTDPGTSTTTARQKPASEDQPLPPASFQRFLRSNKNIPGVVLTDHSSVYTNKFYNSRFDDLYQVRGNFPKEKDTVYLLTDFTEKLAKITAAVAKALYQLANDGQASDFEINVDNETKAIIGHLAFCFFNRSNCPLYREVFTKKNRDALKTLEKPFPRYVSVNVTSNTFTTAIYSLLLYFTGFHWSPHSEKCASSEGVVKASMQGTDQGSGGICVTGSVFFSPALSPAFLLNKFDSTEYSTWAESTGHFRKIQHGGRNDDIDGMALVAGMGVGVLLLLIFWTLGIVGCVALSRAEGPQKNGVVGIFFLLVVLTLALIFWPRKTKEEELAGGLAKKIEVDELVIPRTVLVVFLCIFALIAFVFLALHWMEPIYSPALTSRKTYTF</sequence>
<protein>
    <recommendedName>
        <fullName evidence="3">Nicastrin</fullName>
    </recommendedName>
</protein>
<dbReference type="Pfam" id="PF25810">
    <property type="entry name" value="TMEM218_N"/>
    <property type="match status" value="1"/>
</dbReference>
<gene>
    <name evidence="15" type="ORF">P5673_001293</name>
</gene>
<evidence type="ECO:0000256" key="2">
    <source>
        <dbReference type="ARBA" id="ARBA00007717"/>
    </source>
</evidence>
<keyword evidence="5 12" id="KW-0732">Signal</keyword>
<dbReference type="Pfam" id="PF18266">
    <property type="entry name" value="Ncstrn_small"/>
    <property type="match status" value="1"/>
</dbReference>
<dbReference type="InterPro" id="IPR057973">
    <property type="entry name" value="TMEM218_N"/>
</dbReference>
<name>A0AAD9VGE9_ACRCE</name>
<evidence type="ECO:0000256" key="7">
    <source>
        <dbReference type="ARBA" id="ARBA00022989"/>
    </source>
</evidence>
<evidence type="ECO:0000256" key="3">
    <source>
        <dbReference type="ARBA" id="ARBA00015303"/>
    </source>
</evidence>
<dbReference type="EMBL" id="JARQWQ010000002">
    <property type="protein sequence ID" value="KAK2573618.1"/>
    <property type="molecule type" value="Genomic_DNA"/>
</dbReference>
<keyword evidence="16" id="KW-1185">Reference proteome</keyword>
<feature type="transmembrane region" description="Helical" evidence="11">
    <location>
        <begin position="719"/>
        <end position="743"/>
    </location>
</feature>
<organism evidence="15 16">
    <name type="scientific">Acropora cervicornis</name>
    <name type="common">Staghorn coral</name>
    <dbReference type="NCBI Taxonomy" id="6130"/>
    <lineage>
        <taxon>Eukaryota</taxon>
        <taxon>Metazoa</taxon>
        <taxon>Cnidaria</taxon>
        <taxon>Anthozoa</taxon>
        <taxon>Hexacorallia</taxon>
        <taxon>Scleractinia</taxon>
        <taxon>Astrocoeniina</taxon>
        <taxon>Acroporidae</taxon>
        <taxon>Acropora</taxon>
    </lineage>
</organism>
<evidence type="ECO:0000256" key="4">
    <source>
        <dbReference type="ARBA" id="ARBA00022692"/>
    </source>
</evidence>
<dbReference type="AlphaFoldDB" id="A0AAD9VGE9"/>
<keyword evidence="4 11" id="KW-0812">Transmembrane</keyword>
<evidence type="ECO:0000256" key="5">
    <source>
        <dbReference type="ARBA" id="ARBA00022729"/>
    </source>
</evidence>
<evidence type="ECO:0000256" key="1">
    <source>
        <dbReference type="ARBA" id="ARBA00004479"/>
    </source>
</evidence>
<dbReference type="Gene3D" id="3.40.630.10">
    <property type="entry name" value="Zn peptidases"/>
    <property type="match status" value="1"/>
</dbReference>
<comment type="caution">
    <text evidence="15">The sequence shown here is derived from an EMBL/GenBank/DDBJ whole genome shotgun (WGS) entry which is preliminary data.</text>
</comment>
<keyword evidence="8 11" id="KW-0472">Membrane</keyword>
<evidence type="ECO:0000256" key="12">
    <source>
        <dbReference type="SAM" id="SignalP"/>
    </source>
</evidence>
<feature type="domain" description="Transmembrane protein 218 N-terminal" evidence="14">
    <location>
        <begin position="644"/>
        <end position="699"/>
    </location>
</feature>
<evidence type="ECO:0000256" key="8">
    <source>
        <dbReference type="ARBA" id="ARBA00023136"/>
    </source>
</evidence>
<evidence type="ECO:0000256" key="11">
    <source>
        <dbReference type="SAM" id="Phobius"/>
    </source>
</evidence>
<feature type="chain" id="PRO_5042019697" description="Nicastrin" evidence="12">
    <location>
        <begin position="24"/>
        <end position="762"/>
    </location>
</feature>
<evidence type="ECO:0000256" key="9">
    <source>
        <dbReference type="ARBA" id="ARBA00023180"/>
    </source>
</evidence>
<dbReference type="Proteomes" id="UP001249851">
    <property type="component" value="Unassembled WGS sequence"/>
</dbReference>
<dbReference type="PANTHER" id="PTHR21092:SF0">
    <property type="entry name" value="NICASTRIN"/>
    <property type="match status" value="1"/>
</dbReference>
<evidence type="ECO:0000256" key="6">
    <source>
        <dbReference type="ARBA" id="ARBA00022976"/>
    </source>
</evidence>
<keyword evidence="9" id="KW-0325">Glycoprotein</keyword>
<dbReference type="SUPFAM" id="SSF53187">
    <property type="entry name" value="Zn-dependent exopeptidases"/>
    <property type="match status" value="1"/>
</dbReference>
<accession>A0AAD9VGE9</accession>
<dbReference type="InterPro" id="IPR008710">
    <property type="entry name" value="Nicastrin"/>
</dbReference>
<comment type="subcellular location">
    <subcellularLocation>
        <location evidence="1">Membrane</location>
        <topology evidence="1">Single-pass type I membrane protein</topology>
    </subcellularLocation>
</comment>